<organism evidence="3 4">
    <name type="scientific">Streptomyces aidingensis</name>
    <dbReference type="NCBI Taxonomy" id="910347"/>
    <lineage>
        <taxon>Bacteria</taxon>
        <taxon>Bacillati</taxon>
        <taxon>Actinomycetota</taxon>
        <taxon>Actinomycetes</taxon>
        <taxon>Kitasatosporales</taxon>
        <taxon>Streptomycetaceae</taxon>
        <taxon>Streptomyces</taxon>
    </lineage>
</organism>
<accession>A0A1I1FEW0</accession>
<sequence length="328" mass="34493">MRAAYIEQLGPPDEIHYGELPDPRPGPTDVLVEVTATTVNPVDTFVRSGVFRTPLSFPQCVGRDMTGTVLRAGPGAAGFRPGDRVWCNSLGHGGRQGAAAEQVVVAADRLYRLPDGVDPETAVAVVHPGATAHLALHTAARVRPGETVYVAGAAGNVGSALTVMAVEAGARVVATCSARDTGYVRSLGAGEVHAYDDPDLTGLLRESCPDGIDVWIDSFGVNDLTTAVELLASRGRIVLLAGVAARPVLPVGPFYMKDASILGFVISHATVAELSEAAVTVNRLLAAGKLRPRTIERAPLSAAADAHRRMEKGELHGRRLILRPDLDR</sequence>
<dbReference type="Gene3D" id="3.40.50.720">
    <property type="entry name" value="NAD(P)-binding Rossmann-like Domain"/>
    <property type="match status" value="1"/>
</dbReference>
<dbReference type="RefSeq" id="WP_093837066.1">
    <property type="nucleotide sequence ID" value="NZ_FOLM01000001.1"/>
</dbReference>
<evidence type="ECO:0000313" key="3">
    <source>
        <dbReference type="EMBL" id="SFB97824.1"/>
    </source>
</evidence>
<dbReference type="AlphaFoldDB" id="A0A1I1FEW0"/>
<dbReference type="Pfam" id="PF00107">
    <property type="entry name" value="ADH_zinc_N"/>
    <property type="match status" value="1"/>
</dbReference>
<keyword evidence="4" id="KW-1185">Reference proteome</keyword>
<dbReference type="Gene3D" id="3.90.180.10">
    <property type="entry name" value="Medium-chain alcohol dehydrogenases, catalytic domain"/>
    <property type="match status" value="1"/>
</dbReference>
<reference evidence="3 4" key="1">
    <citation type="submission" date="2016-10" db="EMBL/GenBank/DDBJ databases">
        <authorList>
            <person name="de Groot N.N."/>
        </authorList>
    </citation>
    <scope>NUCLEOTIDE SEQUENCE [LARGE SCALE GENOMIC DNA]</scope>
    <source>
        <strain evidence="3 4">CGMCC 4.5739</strain>
    </source>
</reference>
<dbReference type="InterPro" id="IPR013154">
    <property type="entry name" value="ADH-like_N"/>
</dbReference>
<evidence type="ECO:0000256" key="1">
    <source>
        <dbReference type="ARBA" id="ARBA00022857"/>
    </source>
</evidence>
<dbReference type="InterPro" id="IPR051603">
    <property type="entry name" value="Zinc-ADH_QOR/CCCR"/>
</dbReference>
<dbReference type="InterPro" id="IPR013149">
    <property type="entry name" value="ADH-like_C"/>
</dbReference>
<dbReference type="SMART" id="SM00829">
    <property type="entry name" value="PKS_ER"/>
    <property type="match status" value="1"/>
</dbReference>
<dbReference type="EMBL" id="FOLM01000001">
    <property type="protein sequence ID" value="SFB97824.1"/>
    <property type="molecule type" value="Genomic_DNA"/>
</dbReference>
<dbReference type="GO" id="GO:0016491">
    <property type="term" value="F:oxidoreductase activity"/>
    <property type="evidence" value="ECO:0007669"/>
    <property type="project" value="InterPro"/>
</dbReference>
<keyword evidence="1" id="KW-0521">NADP</keyword>
<dbReference type="Pfam" id="PF08240">
    <property type="entry name" value="ADH_N"/>
    <property type="match status" value="1"/>
</dbReference>
<proteinExistence type="predicted"/>
<evidence type="ECO:0000259" key="2">
    <source>
        <dbReference type="SMART" id="SM00829"/>
    </source>
</evidence>
<dbReference type="SUPFAM" id="SSF51735">
    <property type="entry name" value="NAD(P)-binding Rossmann-fold domains"/>
    <property type="match status" value="1"/>
</dbReference>
<dbReference type="InterPro" id="IPR036291">
    <property type="entry name" value="NAD(P)-bd_dom_sf"/>
</dbReference>
<dbReference type="STRING" id="910347.SAMN05421773_101704"/>
<protein>
    <submittedName>
        <fullName evidence="3">2-desacetyl-2-hydroxyethyl bacteriochlorophyllide A dehydrogenase</fullName>
    </submittedName>
</protein>
<dbReference type="SUPFAM" id="SSF50129">
    <property type="entry name" value="GroES-like"/>
    <property type="match status" value="1"/>
</dbReference>
<dbReference type="CDD" id="cd08253">
    <property type="entry name" value="zeta_crystallin"/>
    <property type="match status" value="1"/>
</dbReference>
<name>A0A1I1FEW0_9ACTN</name>
<dbReference type="PANTHER" id="PTHR44154">
    <property type="entry name" value="QUINONE OXIDOREDUCTASE"/>
    <property type="match status" value="1"/>
</dbReference>
<dbReference type="InterPro" id="IPR011032">
    <property type="entry name" value="GroES-like_sf"/>
</dbReference>
<feature type="domain" description="Enoyl reductase (ER)" evidence="2">
    <location>
        <begin position="10"/>
        <end position="321"/>
    </location>
</feature>
<dbReference type="PANTHER" id="PTHR44154:SF1">
    <property type="entry name" value="QUINONE OXIDOREDUCTASE"/>
    <property type="match status" value="1"/>
</dbReference>
<gene>
    <name evidence="3" type="ORF">SAMN05421773_101704</name>
</gene>
<evidence type="ECO:0000313" key="4">
    <source>
        <dbReference type="Proteomes" id="UP000199207"/>
    </source>
</evidence>
<dbReference type="Proteomes" id="UP000199207">
    <property type="component" value="Unassembled WGS sequence"/>
</dbReference>
<dbReference type="InterPro" id="IPR020843">
    <property type="entry name" value="ER"/>
</dbReference>
<dbReference type="OrthoDB" id="4190732at2"/>